<dbReference type="EMBL" id="LR797454">
    <property type="protein sequence ID" value="CAB4217316.1"/>
    <property type="molecule type" value="Genomic_DNA"/>
</dbReference>
<sequence length="59" mass="6192">MKEALKSYGRSVGTATITVLLALVADIKPEYAILLGAMVAPLARALDPKDSSFGVNSKE</sequence>
<reference evidence="2" key="1">
    <citation type="submission" date="2020-05" db="EMBL/GenBank/DDBJ databases">
        <authorList>
            <person name="Chiriac C."/>
            <person name="Salcher M."/>
            <person name="Ghai R."/>
            <person name="Kavagutti S V."/>
        </authorList>
    </citation>
    <scope>NUCLEOTIDE SEQUENCE</scope>
</reference>
<evidence type="ECO:0000313" key="2">
    <source>
        <dbReference type="EMBL" id="CAB4194242.1"/>
    </source>
</evidence>
<organism evidence="2">
    <name type="scientific">uncultured Caudovirales phage</name>
    <dbReference type="NCBI Taxonomy" id="2100421"/>
    <lineage>
        <taxon>Viruses</taxon>
        <taxon>Duplodnaviria</taxon>
        <taxon>Heunggongvirae</taxon>
        <taxon>Uroviricota</taxon>
        <taxon>Caudoviricetes</taxon>
        <taxon>Peduoviridae</taxon>
        <taxon>Maltschvirus</taxon>
        <taxon>Maltschvirus maltsch</taxon>
    </lineage>
</organism>
<proteinExistence type="predicted"/>
<evidence type="ECO:0000313" key="3">
    <source>
        <dbReference type="EMBL" id="CAB4217316.1"/>
    </source>
</evidence>
<accession>A0A6J5RE81</accession>
<protein>
    <submittedName>
        <fullName evidence="2">Uncharacterized protein</fullName>
    </submittedName>
</protein>
<gene>
    <name evidence="1" type="ORF">UFOVP1135_23</name>
    <name evidence="2" type="ORF">UFOVP1253_16</name>
    <name evidence="3" type="ORF">UFOVP1495_21</name>
</gene>
<dbReference type="EMBL" id="LR797091">
    <property type="protein sequence ID" value="CAB4186071.1"/>
    <property type="molecule type" value="Genomic_DNA"/>
</dbReference>
<name>A0A6J5RE81_9CAUD</name>
<evidence type="ECO:0000313" key="1">
    <source>
        <dbReference type="EMBL" id="CAB4186071.1"/>
    </source>
</evidence>
<dbReference type="EMBL" id="LR797208">
    <property type="protein sequence ID" value="CAB4194242.1"/>
    <property type="molecule type" value="Genomic_DNA"/>
</dbReference>